<dbReference type="InParanoid" id="A0A0C3FLU7"/>
<evidence type="ECO:0000313" key="2">
    <source>
        <dbReference type="EMBL" id="KIM80674.1"/>
    </source>
</evidence>
<reference evidence="3" key="2">
    <citation type="submission" date="2015-01" db="EMBL/GenBank/DDBJ databases">
        <title>Evolutionary Origins and Diversification of the Mycorrhizal Mutualists.</title>
        <authorList>
            <consortium name="DOE Joint Genome Institute"/>
            <consortium name="Mycorrhizal Genomics Consortium"/>
            <person name="Kohler A."/>
            <person name="Kuo A."/>
            <person name="Nagy L.G."/>
            <person name="Floudas D."/>
            <person name="Copeland A."/>
            <person name="Barry K.W."/>
            <person name="Cichocki N."/>
            <person name="Veneault-Fourrey C."/>
            <person name="LaButti K."/>
            <person name="Lindquist E.A."/>
            <person name="Lipzen A."/>
            <person name="Lundell T."/>
            <person name="Morin E."/>
            <person name="Murat C."/>
            <person name="Riley R."/>
            <person name="Ohm R."/>
            <person name="Sun H."/>
            <person name="Tunlid A."/>
            <person name="Henrissat B."/>
            <person name="Grigoriev I.V."/>
            <person name="Hibbett D.S."/>
            <person name="Martin F."/>
        </authorList>
    </citation>
    <scope>NUCLEOTIDE SEQUENCE [LARGE SCALE GENOMIC DNA]</scope>
    <source>
        <strain evidence="3">F 1598</strain>
    </source>
</reference>
<evidence type="ECO:0000313" key="3">
    <source>
        <dbReference type="Proteomes" id="UP000054166"/>
    </source>
</evidence>
<dbReference type="HOGENOM" id="CLU_1448236_0_0_1"/>
<accession>A0A0C3FLU7</accession>
<sequence length="187" mass="21140">MSSESIERINAFRALVKESRSVVLQYFRECDNLRVWPWPTSAEARISPSAMQEYHISHRMLGPCCLCPMLDANKPDFIEAAIYKASDGEHRGHFVATCAKDDCGYFVCSLYAVAKCRWRDSTASHKVRFRGKNPSKGNAPLRKLHDYRPVIKVKLEELETIHGQGQVGRQPYHSHAASFPSSISQNG</sequence>
<dbReference type="OrthoDB" id="3048394at2759"/>
<dbReference type="AlphaFoldDB" id="A0A0C3FLU7"/>
<dbReference type="EMBL" id="KN833003">
    <property type="protein sequence ID" value="KIM80674.1"/>
    <property type="molecule type" value="Genomic_DNA"/>
</dbReference>
<keyword evidence="3" id="KW-1185">Reference proteome</keyword>
<dbReference type="Proteomes" id="UP000054166">
    <property type="component" value="Unassembled WGS sequence"/>
</dbReference>
<protein>
    <submittedName>
        <fullName evidence="2">Uncharacterized protein</fullName>
    </submittedName>
</protein>
<gene>
    <name evidence="2" type="ORF">PILCRDRAFT_89605</name>
</gene>
<organism evidence="2 3">
    <name type="scientific">Piloderma croceum (strain F 1598)</name>
    <dbReference type="NCBI Taxonomy" id="765440"/>
    <lineage>
        <taxon>Eukaryota</taxon>
        <taxon>Fungi</taxon>
        <taxon>Dikarya</taxon>
        <taxon>Basidiomycota</taxon>
        <taxon>Agaricomycotina</taxon>
        <taxon>Agaricomycetes</taxon>
        <taxon>Agaricomycetidae</taxon>
        <taxon>Atheliales</taxon>
        <taxon>Atheliaceae</taxon>
        <taxon>Piloderma</taxon>
    </lineage>
</organism>
<feature type="region of interest" description="Disordered" evidence="1">
    <location>
        <begin position="164"/>
        <end position="187"/>
    </location>
</feature>
<reference evidence="2 3" key="1">
    <citation type="submission" date="2014-04" db="EMBL/GenBank/DDBJ databases">
        <authorList>
            <consortium name="DOE Joint Genome Institute"/>
            <person name="Kuo A."/>
            <person name="Tarkka M."/>
            <person name="Buscot F."/>
            <person name="Kohler A."/>
            <person name="Nagy L.G."/>
            <person name="Floudas D."/>
            <person name="Copeland A."/>
            <person name="Barry K.W."/>
            <person name="Cichocki N."/>
            <person name="Veneault-Fourrey C."/>
            <person name="LaButti K."/>
            <person name="Lindquist E.A."/>
            <person name="Lipzen A."/>
            <person name="Lundell T."/>
            <person name="Morin E."/>
            <person name="Murat C."/>
            <person name="Sun H."/>
            <person name="Tunlid A."/>
            <person name="Henrissat B."/>
            <person name="Grigoriev I.V."/>
            <person name="Hibbett D.S."/>
            <person name="Martin F."/>
            <person name="Nordberg H.P."/>
            <person name="Cantor M.N."/>
            <person name="Hua S.X."/>
        </authorList>
    </citation>
    <scope>NUCLEOTIDE SEQUENCE [LARGE SCALE GENOMIC DNA]</scope>
    <source>
        <strain evidence="2 3">F 1598</strain>
    </source>
</reference>
<name>A0A0C3FLU7_PILCF</name>
<evidence type="ECO:0000256" key="1">
    <source>
        <dbReference type="SAM" id="MobiDB-lite"/>
    </source>
</evidence>
<proteinExistence type="predicted"/>